<evidence type="ECO:0000256" key="6">
    <source>
        <dbReference type="ARBA" id="ARBA00022801"/>
    </source>
</evidence>
<feature type="region of interest" description="Disordered" evidence="8">
    <location>
        <begin position="263"/>
        <end position="301"/>
    </location>
</feature>
<evidence type="ECO:0000313" key="10">
    <source>
        <dbReference type="EMBL" id="KAJ6236790.1"/>
    </source>
</evidence>
<feature type="region of interest" description="Disordered" evidence="8">
    <location>
        <begin position="397"/>
        <end position="441"/>
    </location>
</feature>
<accession>A0ABQ8XWS4</accession>
<dbReference type="InterPro" id="IPR038765">
    <property type="entry name" value="Papain-like_cys_pep_sf"/>
</dbReference>
<evidence type="ECO:0000256" key="5">
    <source>
        <dbReference type="ARBA" id="ARBA00022786"/>
    </source>
</evidence>
<dbReference type="GO" id="GO:0016787">
    <property type="term" value="F:hydrolase activity"/>
    <property type="evidence" value="ECO:0007669"/>
    <property type="project" value="UniProtKB-KW"/>
</dbReference>
<evidence type="ECO:0000256" key="3">
    <source>
        <dbReference type="ARBA" id="ARBA00012759"/>
    </source>
</evidence>
<keyword evidence="4" id="KW-0645">Protease</keyword>
<evidence type="ECO:0000256" key="7">
    <source>
        <dbReference type="ARBA" id="ARBA00022807"/>
    </source>
</evidence>
<dbReference type="SUPFAM" id="SSF54001">
    <property type="entry name" value="Cysteine proteinases"/>
    <property type="match status" value="1"/>
</dbReference>
<protein>
    <recommendedName>
        <fullName evidence="3">ubiquitinyl hydrolase 1</fullName>
        <ecNumber evidence="3">3.4.19.12</ecNumber>
    </recommendedName>
</protein>
<proteinExistence type="inferred from homology"/>
<keyword evidence="5" id="KW-0833">Ubl conjugation pathway</keyword>
<feature type="compositionally biased region" description="Low complexity" evidence="8">
    <location>
        <begin position="501"/>
        <end position="510"/>
    </location>
</feature>
<dbReference type="Proteomes" id="UP001150062">
    <property type="component" value="Unassembled WGS sequence"/>
</dbReference>
<evidence type="ECO:0000256" key="2">
    <source>
        <dbReference type="ARBA" id="ARBA00009085"/>
    </source>
</evidence>
<comment type="caution">
    <text evidence="10">The sequence shown here is derived from an EMBL/GenBank/DDBJ whole genome shotgun (WGS) entry which is preliminary data.</text>
</comment>
<dbReference type="InterPro" id="IPR001394">
    <property type="entry name" value="Peptidase_C19_UCH"/>
</dbReference>
<feature type="domain" description="USP" evidence="9">
    <location>
        <begin position="31"/>
        <end position="370"/>
    </location>
</feature>
<feature type="region of interest" description="Disordered" evidence="8">
    <location>
        <begin position="494"/>
        <end position="524"/>
    </location>
</feature>
<dbReference type="Pfam" id="PF00443">
    <property type="entry name" value="UCH"/>
    <property type="match status" value="1"/>
</dbReference>
<dbReference type="EC" id="3.4.19.12" evidence="3"/>
<organism evidence="10 11">
    <name type="scientific">Anaeramoeba flamelloides</name>
    <dbReference type="NCBI Taxonomy" id="1746091"/>
    <lineage>
        <taxon>Eukaryota</taxon>
        <taxon>Metamonada</taxon>
        <taxon>Anaeramoebidae</taxon>
        <taxon>Anaeramoeba</taxon>
    </lineage>
</organism>
<comment type="similarity">
    <text evidence="2">Belongs to the peptidase C19 family.</text>
</comment>
<sequence length="965" mass="114027">MWQKKKLNKKKLTIKDPLLNQKFLFAEENKKGLKNYGQTCYINSVLQCLTYLPKFSQLLLSKKHSQQCTKLGFCILCSLEQHVYNIFYAPEKRNTSLIQIVNYAKNLSSQFEMGRKGDPYDFLIKLLERASPKGLESVVGQKNINYRLINSIFRGELKSCTICSCCGNKTKKHEQFFILSLEINKSHSLHTAIKNYLRKENKHICKKCKQKQQATKQLTIKKFPLAIVFHLKRYTVDNQNDQDHQRIGKRILFPTSFKLNNFISGNGSQPNPKKKKTNFDDQGIGIKNSKNKDKKKKKRSTEAKLKYSKQFYDLKGVIVHEGTNFNSGNFYSLVKTRKGNWFKMNDSKVTKISKQELLQQNVYILIYQLQTTTPKKRKPLGKFYLKNEQAHLLNIKNNTQNEENKKNKNNKNNKKNKKNEKNEKNIQNEKNKMNKKNPYGVIQNYSINIKSSKRRQKKDLIRNSLSDHYSDGSGLVVQRKKKSNNLVMVRKRNLNEIDNAPQKNKQQLNNPKKRLQNHSKQKPNSLHYNLLKKRKFNLHKNSKKHLVLINFNQKRKNNQGIRSKKKKNDLCAERNNHGKKLISQLAMDHKSKKLFFSQSKLYSSQDTNFKYFFSKVPKQRIHQKFKLKQPKITIKTLNIGKLGKRETSFSQPLEKQFHLFLNEKITNKKIHITKNQIFDIPFQNRNVKKFQKKNDNINNTKENDNYGTIINTQENGHTSDQKDDELAIIDKIKDDDHDEDAADDDDFTFEIALSSNDYDDIDDDEITIIDDIKGDYKFDQDHNYRDRTNQVPMKKNKKIQKKKKHKNNKINNGPLLNRETHNQKFTYKKMALYHFSNINDNEDNCTSLFKLQPQLNLFSQKKNSKNTKKRKKFKKNSEFYGFKILTSKRKKNKLQISNRKRKRKYPNKKCVVTKVVGLNGKQIYQKSQKSFKKIDFEHKLKYNKKKRTFHKNPLKLTRIILNKRK</sequence>
<keyword evidence="6 10" id="KW-0378">Hydrolase</keyword>
<keyword evidence="7" id="KW-0788">Thiol protease</keyword>
<feature type="region of interest" description="Disordered" evidence="8">
    <location>
        <begin position="791"/>
        <end position="817"/>
    </location>
</feature>
<feature type="compositionally biased region" description="Basic residues" evidence="8">
    <location>
        <begin position="407"/>
        <end position="418"/>
    </location>
</feature>
<feature type="compositionally biased region" description="Basic residues" evidence="8">
    <location>
        <begin position="794"/>
        <end position="808"/>
    </location>
</feature>
<evidence type="ECO:0000313" key="11">
    <source>
        <dbReference type="Proteomes" id="UP001150062"/>
    </source>
</evidence>
<dbReference type="InterPro" id="IPR028889">
    <property type="entry name" value="USP"/>
</dbReference>
<comment type="catalytic activity">
    <reaction evidence="1">
        <text>Thiol-dependent hydrolysis of ester, thioester, amide, peptide and isopeptide bonds formed by the C-terminal Gly of ubiquitin (a 76-residue protein attached to proteins as an intracellular targeting signal).</text>
        <dbReference type="EC" id="3.4.19.12"/>
    </reaction>
</comment>
<dbReference type="InterPro" id="IPR050164">
    <property type="entry name" value="Peptidase_C19"/>
</dbReference>
<dbReference type="PANTHER" id="PTHR24006">
    <property type="entry name" value="UBIQUITIN CARBOXYL-TERMINAL HYDROLASE"/>
    <property type="match status" value="1"/>
</dbReference>
<dbReference type="PROSITE" id="PS00972">
    <property type="entry name" value="USP_1"/>
    <property type="match status" value="1"/>
</dbReference>
<feature type="compositionally biased region" description="Basic residues" evidence="8">
    <location>
        <begin position="511"/>
        <end position="521"/>
    </location>
</feature>
<dbReference type="PROSITE" id="PS50235">
    <property type="entry name" value="USP_3"/>
    <property type="match status" value="1"/>
</dbReference>
<dbReference type="EMBL" id="JAOAOG010000242">
    <property type="protein sequence ID" value="KAJ6236790.1"/>
    <property type="molecule type" value="Genomic_DNA"/>
</dbReference>
<gene>
    <name evidence="10" type="ORF">M0813_27535</name>
</gene>
<evidence type="ECO:0000256" key="4">
    <source>
        <dbReference type="ARBA" id="ARBA00022670"/>
    </source>
</evidence>
<keyword evidence="11" id="KW-1185">Reference proteome</keyword>
<dbReference type="PANTHER" id="PTHR24006:SF758">
    <property type="entry name" value="UBIQUITIN CARBOXYL-TERMINAL HYDROLASE 36"/>
    <property type="match status" value="1"/>
</dbReference>
<name>A0ABQ8XWS4_9EUKA</name>
<evidence type="ECO:0000256" key="8">
    <source>
        <dbReference type="SAM" id="MobiDB-lite"/>
    </source>
</evidence>
<dbReference type="InterPro" id="IPR018200">
    <property type="entry name" value="USP_CS"/>
</dbReference>
<feature type="compositionally biased region" description="Basic and acidic residues" evidence="8">
    <location>
        <begin position="419"/>
        <end position="432"/>
    </location>
</feature>
<dbReference type="Gene3D" id="3.90.70.10">
    <property type="entry name" value="Cysteine proteinases"/>
    <property type="match status" value="1"/>
</dbReference>
<evidence type="ECO:0000256" key="1">
    <source>
        <dbReference type="ARBA" id="ARBA00000707"/>
    </source>
</evidence>
<evidence type="ECO:0000259" key="9">
    <source>
        <dbReference type="PROSITE" id="PS50235"/>
    </source>
</evidence>
<reference evidence="10" key="1">
    <citation type="submission" date="2022-08" db="EMBL/GenBank/DDBJ databases">
        <title>Novel sulfate-reducing endosymbionts in the free-living metamonad Anaeramoeba.</title>
        <authorList>
            <person name="Jerlstrom-Hultqvist J."/>
            <person name="Cepicka I."/>
            <person name="Gallot-Lavallee L."/>
            <person name="Salas-Leiva D."/>
            <person name="Curtis B.A."/>
            <person name="Zahonova K."/>
            <person name="Pipaliya S."/>
            <person name="Dacks J."/>
            <person name="Roger A.J."/>
        </authorList>
    </citation>
    <scope>NUCLEOTIDE SEQUENCE</scope>
    <source>
        <strain evidence="10">Schooner1</strain>
    </source>
</reference>